<feature type="transmembrane region" description="Helical" evidence="1">
    <location>
        <begin position="165"/>
        <end position="189"/>
    </location>
</feature>
<feature type="transmembrane region" description="Helical" evidence="1">
    <location>
        <begin position="12"/>
        <end position="34"/>
    </location>
</feature>
<feature type="transmembrane region" description="Helical" evidence="1">
    <location>
        <begin position="83"/>
        <end position="109"/>
    </location>
</feature>
<feature type="transmembrane region" description="Helical" evidence="1">
    <location>
        <begin position="196"/>
        <end position="220"/>
    </location>
</feature>
<evidence type="ECO:0000256" key="1">
    <source>
        <dbReference type="SAM" id="Phobius"/>
    </source>
</evidence>
<dbReference type="PANTHER" id="PTHR42208">
    <property type="entry name" value="HEAVY METAL TRANSPORTER-RELATED"/>
    <property type="match status" value="1"/>
</dbReference>
<keyword evidence="1" id="KW-0472">Membrane</keyword>
<feature type="transmembrane region" description="Helical" evidence="1">
    <location>
        <begin position="54"/>
        <end position="77"/>
    </location>
</feature>
<organism evidence="3 4">
    <name type="scientific">Magnetospirillum aberrantis SpK</name>
    <dbReference type="NCBI Taxonomy" id="908842"/>
    <lineage>
        <taxon>Bacteria</taxon>
        <taxon>Pseudomonadati</taxon>
        <taxon>Pseudomonadota</taxon>
        <taxon>Alphaproteobacteria</taxon>
        <taxon>Rhodospirillales</taxon>
        <taxon>Rhodospirillaceae</taxon>
        <taxon>Magnetospirillum</taxon>
    </lineage>
</organism>
<gene>
    <name evidence="3" type="ORF">G4223_04525</name>
</gene>
<keyword evidence="4" id="KW-1185">Reference proteome</keyword>
<dbReference type="Proteomes" id="UP000480684">
    <property type="component" value="Unassembled WGS sequence"/>
</dbReference>
<dbReference type="AlphaFoldDB" id="A0A7C9UXY7"/>
<protein>
    <submittedName>
        <fullName evidence="3">Sulfite exporter TauE/SafE family protein</fullName>
    </submittedName>
</protein>
<comment type="caution">
    <text evidence="3">The sequence shown here is derived from an EMBL/GenBank/DDBJ whole genome shotgun (WGS) entry which is preliminary data.</text>
</comment>
<dbReference type="RefSeq" id="WP_163675642.1">
    <property type="nucleotide sequence ID" value="NZ_JAAIYP010000027.1"/>
</dbReference>
<dbReference type="EMBL" id="JAAIYP010000027">
    <property type="protein sequence ID" value="NFV79373.1"/>
    <property type="molecule type" value="Genomic_DNA"/>
</dbReference>
<evidence type="ECO:0000259" key="2">
    <source>
        <dbReference type="Pfam" id="PF13386"/>
    </source>
</evidence>
<evidence type="ECO:0000313" key="3">
    <source>
        <dbReference type="EMBL" id="NFV79373.1"/>
    </source>
</evidence>
<reference evidence="3 4" key="1">
    <citation type="submission" date="2020-02" db="EMBL/GenBank/DDBJ databases">
        <authorList>
            <person name="Dziuba M."/>
            <person name="Kuznetsov B."/>
            <person name="Mardanov A."/>
            <person name="Ravin N."/>
            <person name="Grouzdev D."/>
        </authorList>
    </citation>
    <scope>NUCLEOTIDE SEQUENCE [LARGE SCALE GENOMIC DNA]</scope>
    <source>
        <strain evidence="3 4">SpK</strain>
    </source>
</reference>
<keyword evidence="1" id="KW-1133">Transmembrane helix</keyword>
<dbReference type="Pfam" id="PF13386">
    <property type="entry name" value="DsbD_2"/>
    <property type="match status" value="1"/>
</dbReference>
<proteinExistence type="predicted"/>
<keyword evidence="1" id="KW-0812">Transmembrane</keyword>
<dbReference type="InterPro" id="IPR039447">
    <property type="entry name" value="UreH-like_TM_dom"/>
</dbReference>
<dbReference type="PANTHER" id="PTHR42208:SF1">
    <property type="entry name" value="HEAVY METAL TRANSPORTER"/>
    <property type="match status" value="1"/>
</dbReference>
<name>A0A7C9UXY7_9PROT</name>
<sequence>MDSTIDYGLAFTAGLLGSGHCVGMCGSLVSAFFVRMGDAGKGVVPVVSYHGSRIGMYTLVGVLAAAVGLALVSTGIIGKAQAILQILAGLVVIVLGLDILGLLPVRVPALGLPASAARHIFASAGRRGPVWGAAVGGVMNGLMPCALTLAMAVKATSAANPLEGGLLMASFGAGTLPSMVFVSLVFGRLGARVRGLLLKGAALVVIVLGVATLMQGVRFFDVMRHLPNW</sequence>
<accession>A0A7C9UXY7</accession>
<feature type="domain" description="Urease accessory protein UreH-like transmembrane" evidence="2">
    <location>
        <begin position="10"/>
        <end position="210"/>
    </location>
</feature>
<feature type="transmembrane region" description="Helical" evidence="1">
    <location>
        <begin position="130"/>
        <end position="153"/>
    </location>
</feature>
<evidence type="ECO:0000313" key="4">
    <source>
        <dbReference type="Proteomes" id="UP000480684"/>
    </source>
</evidence>